<dbReference type="Pfam" id="PF26130">
    <property type="entry name" value="PB1-like"/>
    <property type="match status" value="1"/>
</dbReference>
<dbReference type="AlphaFoldDB" id="A0A444XN85"/>
<accession>A0A444XN85</accession>
<feature type="compositionally biased region" description="Acidic residues" evidence="1">
    <location>
        <begin position="170"/>
        <end position="180"/>
    </location>
</feature>
<feature type="domain" description="PB1-like" evidence="2">
    <location>
        <begin position="1"/>
        <end position="103"/>
    </location>
</feature>
<feature type="compositionally biased region" description="Acidic residues" evidence="1">
    <location>
        <begin position="139"/>
        <end position="156"/>
    </location>
</feature>
<feature type="compositionally biased region" description="Basic residues" evidence="1">
    <location>
        <begin position="239"/>
        <end position="249"/>
    </location>
</feature>
<evidence type="ECO:0000313" key="3">
    <source>
        <dbReference type="EMBL" id="RYQ91143.1"/>
    </source>
</evidence>
<proteinExistence type="predicted"/>
<organism evidence="3 4">
    <name type="scientific">Arachis hypogaea</name>
    <name type="common">Peanut</name>
    <dbReference type="NCBI Taxonomy" id="3818"/>
    <lineage>
        <taxon>Eukaryota</taxon>
        <taxon>Viridiplantae</taxon>
        <taxon>Streptophyta</taxon>
        <taxon>Embryophyta</taxon>
        <taxon>Tracheophyta</taxon>
        <taxon>Spermatophyta</taxon>
        <taxon>Magnoliopsida</taxon>
        <taxon>eudicotyledons</taxon>
        <taxon>Gunneridae</taxon>
        <taxon>Pentapetalae</taxon>
        <taxon>rosids</taxon>
        <taxon>fabids</taxon>
        <taxon>Fabales</taxon>
        <taxon>Fabaceae</taxon>
        <taxon>Papilionoideae</taxon>
        <taxon>50 kb inversion clade</taxon>
        <taxon>dalbergioids sensu lato</taxon>
        <taxon>Dalbergieae</taxon>
        <taxon>Pterocarpus clade</taxon>
        <taxon>Arachis</taxon>
    </lineage>
</organism>
<evidence type="ECO:0000259" key="2">
    <source>
        <dbReference type="Pfam" id="PF26130"/>
    </source>
</evidence>
<protein>
    <recommendedName>
        <fullName evidence="2">PB1-like domain-containing protein</fullName>
    </recommendedName>
</protein>
<sequence length="276" mass="31225">MATHITFVYHHRGWLEKDADGVLKYNGGTVSIIDRVHVDTCNLFLAEGLFLDLGYTRYTEVYWLEPGKDLGNGLWVLRRDADVVKLCEAALRNENRVHLYFEHPVDAEPEYVDEAELIGNEEVETLDLVDQQIHQHEAEENEQDEGYENTEVEGDPSENQSNHQAHPPQEEEEEQEEDETMLNKGGYDSALPDEVATEKVCNETQAGTMENEAPNIGDNHQTHVEDQAGQSNPEEAQGRGRKPRKKHARPQPSGRAQPVPQNNSDAHAGKYMNCRS</sequence>
<comment type="caution">
    <text evidence="3">The sequence shown here is derived from an EMBL/GenBank/DDBJ whole genome shotgun (WGS) entry which is preliminary data.</text>
</comment>
<evidence type="ECO:0000256" key="1">
    <source>
        <dbReference type="SAM" id="MobiDB-lite"/>
    </source>
</evidence>
<dbReference type="Proteomes" id="UP000289738">
    <property type="component" value="Chromosome B09"/>
</dbReference>
<feature type="region of interest" description="Disordered" evidence="1">
    <location>
        <begin position="136"/>
        <end position="276"/>
    </location>
</feature>
<evidence type="ECO:0000313" key="4">
    <source>
        <dbReference type="Proteomes" id="UP000289738"/>
    </source>
</evidence>
<keyword evidence="4" id="KW-1185">Reference proteome</keyword>
<dbReference type="EMBL" id="SDMP01000019">
    <property type="protein sequence ID" value="RYQ91143.1"/>
    <property type="molecule type" value="Genomic_DNA"/>
</dbReference>
<gene>
    <name evidence="3" type="ORF">Ahy_B09g097022</name>
</gene>
<name>A0A444XN85_ARAHY</name>
<reference evidence="3 4" key="1">
    <citation type="submission" date="2019-01" db="EMBL/GenBank/DDBJ databases">
        <title>Sequencing of cultivated peanut Arachis hypogaea provides insights into genome evolution and oil improvement.</title>
        <authorList>
            <person name="Chen X."/>
        </authorList>
    </citation>
    <scope>NUCLEOTIDE SEQUENCE [LARGE SCALE GENOMIC DNA]</scope>
    <source>
        <strain evidence="4">cv. Fuhuasheng</strain>
        <tissue evidence="3">Leaves</tissue>
    </source>
</reference>
<dbReference type="InterPro" id="IPR058594">
    <property type="entry name" value="PB1-like_dom_pln"/>
</dbReference>